<feature type="transmembrane region" description="Helical" evidence="9">
    <location>
        <begin position="191"/>
        <end position="211"/>
    </location>
</feature>
<keyword evidence="7 9" id="KW-0472">Membrane</keyword>
<feature type="region of interest" description="Disordered" evidence="8">
    <location>
        <begin position="434"/>
        <end position="453"/>
    </location>
</feature>
<dbReference type="PANTHER" id="PTHR42810:SF4">
    <property type="entry name" value="URIC ACID TRANSPORTER UACT"/>
    <property type="match status" value="1"/>
</dbReference>
<comment type="similarity">
    <text evidence="2">Belongs to the nucleobase:cation symporter-2 (NCS2) (TC 2.A.40) family.</text>
</comment>
<dbReference type="InterPro" id="IPR017588">
    <property type="entry name" value="UacT-like"/>
</dbReference>
<name>W0EF36_9FIRM</name>
<feature type="transmembrane region" description="Helical" evidence="9">
    <location>
        <begin position="408"/>
        <end position="428"/>
    </location>
</feature>
<dbReference type="STRING" id="871968.DESME_14715"/>
<dbReference type="NCBIfam" id="TIGR03173">
    <property type="entry name" value="pbuX"/>
    <property type="match status" value="1"/>
</dbReference>
<evidence type="ECO:0000256" key="7">
    <source>
        <dbReference type="ARBA" id="ARBA00023136"/>
    </source>
</evidence>
<feature type="transmembrane region" description="Helical" evidence="9">
    <location>
        <begin position="20"/>
        <end position="47"/>
    </location>
</feature>
<keyword evidence="5 9" id="KW-0812">Transmembrane</keyword>
<keyword evidence="6 9" id="KW-1133">Transmembrane helix</keyword>
<feature type="transmembrane region" description="Helical" evidence="9">
    <location>
        <begin position="54"/>
        <end position="75"/>
    </location>
</feature>
<keyword evidence="11" id="KW-1185">Reference proteome</keyword>
<dbReference type="RefSeq" id="WP_006718507.1">
    <property type="nucleotide sequence ID" value="NZ_CP007032.1"/>
</dbReference>
<dbReference type="GO" id="GO:0005886">
    <property type="term" value="C:plasma membrane"/>
    <property type="evidence" value="ECO:0007669"/>
    <property type="project" value="UniProtKB-SubCell"/>
</dbReference>
<evidence type="ECO:0000256" key="1">
    <source>
        <dbReference type="ARBA" id="ARBA00004651"/>
    </source>
</evidence>
<dbReference type="InterPro" id="IPR006042">
    <property type="entry name" value="Xan_ur_permease"/>
</dbReference>
<comment type="subcellular location">
    <subcellularLocation>
        <location evidence="1">Cell membrane</location>
        <topology evidence="1">Multi-pass membrane protein</topology>
    </subcellularLocation>
</comment>
<evidence type="ECO:0000256" key="6">
    <source>
        <dbReference type="ARBA" id="ARBA00022989"/>
    </source>
</evidence>
<keyword evidence="3" id="KW-0813">Transport</keyword>
<proteinExistence type="inferred from homology"/>
<evidence type="ECO:0000313" key="11">
    <source>
        <dbReference type="Proteomes" id="UP000010847"/>
    </source>
</evidence>
<dbReference type="Proteomes" id="UP000010847">
    <property type="component" value="Chromosome"/>
</dbReference>
<dbReference type="KEGG" id="dmt:DESME_14715"/>
<reference evidence="10 11" key="1">
    <citation type="submission" date="2013-12" db="EMBL/GenBank/DDBJ databases">
        <authorList>
            <consortium name="DOE Joint Genome Institute"/>
            <person name="Smidt H."/>
            <person name="Huntemann M."/>
            <person name="Han J."/>
            <person name="Chen A."/>
            <person name="Kyrpides N."/>
            <person name="Mavromatis K."/>
            <person name="Markowitz V."/>
            <person name="Palaniappan K."/>
            <person name="Ivanova N."/>
            <person name="Schaumberg A."/>
            <person name="Pati A."/>
            <person name="Liolios K."/>
            <person name="Nordberg H.P."/>
            <person name="Cantor M.N."/>
            <person name="Hua S.X."/>
            <person name="Woyke T."/>
        </authorList>
    </citation>
    <scope>NUCLEOTIDE SEQUENCE [LARGE SCALE GENOMIC DNA]</scope>
    <source>
        <strain evidence="11">DSM 15288</strain>
    </source>
</reference>
<evidence type="ECO:0000313" key="10">
    <source>
        <dbReference type="EMBL" id="AHF08138.1"/>
    </source>
</evidence>
<evidence type="ECO:0000256" key="8">
    <source>
        <dbReference type="SAM" id="MobiDB-lite"/>
    </source>
</evidence>
<feature type="transmembrane region" description="Helical" evidence="9">
    <location>
        <begin position="346"/>
        <end position="367"/>
    </location>
</feature>
<evidence type="ECO:0000256" key="2">
    <source>
        <dbReference type="ARBA" id="ARBA00008821"/>
    </source>
</evidence>
<protein>
    <submittedName>
        <fullName evidence="10">Uracil permease</fullName>
    </submittedName>
</protein>
<feature type="transmembrane region" description="Helical" evidence="9">
    <location>
        <begin position="104"/>
        <end position="124"/>
    </location>
</feature>
<dbReference type="AlphaFoldDB" id="W0EF36"/>
<dbReference type="GO" id="GO:0042907">
    <property type="term" value="F:xanthine transmembrane transporter activity"/>
    <property type="evidence" value="ECO:0007669"/>
    <property type="project" value="TreeGrafter"/>
</dbReference>
<evidence type="ECO:0000256" key="4">
    <source>
        <dbReference type="ARBA" id="ARBA00022475"/>
    </source>
</evidence>
<dbReference type="eggNOG" id="COG2233">
    <property type="taxonomic scope" value="Bacteria"/>
</dbReference>
<keyword evidence="4" id="KW-1003">Cell membrane</keyword>
<dbReference type="InterPro" id="IPR006043">
    <property type="entry name" value="NCS2"/>
</dbReference>
<feature type="transmembrane region" description="Helical" evidence="9">
    <location>
        <begin position="165"/>
        <end position="184"/>
    </location>
</feature>
<dbReference type="NCBIfam" id="TIGR00801">
    <property type="entry name" value="ncs2"/>
    <property type="match status" value="1"/>
</dbReference>
<dbReference type="HOGENOM" id="CLU_017959_8_2_9"/>
<accession>W0EF36</accession>
<evidence type="ECO:0000256" key="5">
    <source>
        <dbReference type="ARBA" id="ARBA00022692"/>
    </source>
</evidence>
<dbReference type="NCBIfam" id="NF037981">
    <property type="entry name" value="NCS2_1"/>
    <property type="match status" value="1"/>
</dbReference>
<dbReference type="Pfam" id="PF00860">
    <property type="entry name" value="Xan_ur_permease"/>
    <property type="match status" value="1"/>
</dbReference>
<organism evidence="10 11">
    <name type="scientific">Desulfitobacterium metallireducens DSM 15288</name>
    <dbReference type="NCBI Taxonomy" id="871968"/>
    <lineage>
        <taxon>Bacteria</taxon>
        <taxon>Bacillati</taxon>
        <taxon>Bacillota</taxon>
        <taxon>Clostridia</taxon>
        <taxon>Eubacteriales</taxon>
        <taxon>Desulfitobacteriaceae</taxon>
        <taxon>Desulfitobacterium</taxon>
    </lineage>
</organism>
<dbReference type="PROSITE" id="PS01116">
    <property type="entry name" value="XANTH_URACIL_PERMASE"/>
    <property type="match status" value="1"/>
</dbReference>
<dbReference type="EMBL" id="CP007032">
    <property type="protein sequence ID" value="AHF08138.1"/>
    <property type="molecule type" value="Genomic_DNA"/>
</dbReference>
<feature type="transmembrane region" description="Helical" evidence="9">
    <location>
        <begin position="318"/>
        <end position="340"/>
    </location>
</feature>
<feature type="transmembrane region" description="Helical" evidence="9">
    <location>
        <begin position="231"/>
        <end position="255"/>
    </location>
</feature>
<evidence type="ECO:0000256" key="9">
    <source>
        <dbReference type="SAM" id="Phobius"/>
    </source>
</evidence>
<gene>
    <name evidence="10" type="ORF">DESME_14715</name>
</gene>
<dbReference type="PANTHER" id="PTHR42810">
    <property type="entry name" value="PURINE PERMEASE C1399.01C-RELATED"/>
    <property type="match status" value="1"/>
</dbReference>
<evidence type="ECO:0000256" key="3">
    <source>
        <dbReference type="ARBA" id="ARBA00022448"/>
    </source>
</evidence>
<sequence length="453" mass="47325">MANVTGKHPVDEMLPAGRLFLYGLQHVLAMYAGAVAVPLIIAAAAGLTKEQTAFLINADLFTCGIATLLQTLGIWKLGIRLPVIQGVTFAAVTPMVMMAKAGGMPMIFGSVIIAGLVTFLLAPFFSKLLRFFPPVVTGSVITVIGVSLLPVGVNWAAGGVGNKNYGSLTFLAVAGIVLVTILLINKYLKGFLANIGVLIGLLVGMVVAIPLGLVDFSGVSTAPWMGIDTPFYFGVPVFDMGSIIAMILVMLVVMVESTGDFLAIGEMVDKHIGEEELTRGLRADGAATMLGGIFNAFPYTAFAQNVGLVGLTGVKSRFVVAMSGIILVAMGLFPKLATIIASLPNAVLGGAGIAMFGIVAASGIKTLSKVDFDKNSHNLFIVAISIGIGLIPLVAPDFFKLFPNWSQTVLHSGITLGSLTAIILNAFFNGSGKNDTDDEMKKKLSGNTGMMQH</sequence>
<feature type="transmembrane region" description="Helical" evidence="9">
    <location>
        <begin position="379"/>
        <end position="396"/>
    </location>
</feature>
<feature type="transmembrane region" description="Helical" evidence="9">
    <location>
        <begin position="131"/>
        <end position="153"/>
    </location>
</feature>